<feature type="region of interest" description="Disordered" evidence="1">
    <location>
        <begin position="1"/>
        <end position="32"/>
    </location>
</feature>
<name>A0ABQ3PCK7_9ACTN</name>
<sequence>MPNGPVPVAAKASTAPSENTSLAGPTGCPATCSGDMKPGVPITIPACVRTCDSAMIEIPKSITRGPSAASSTFDGFRSRWISPVPWMASRASTRPAPR</sequence>
<protein>
    <submittedName>
        <fullName evidence="2">Uncharacterized protein</fullName>
    </submittedName>
</protein>
<comment type="caution">
    <text evidence="2">The sequence shown here is derived from an EMBL/GenBank/DDBJ whole genome shotgun (WGS) entry which is preliminary data.</text>
</comment>
<evidence type="ECO:0000313" key="2">
    <source>
        <dbReference type="EMBL" id="GHI22765.1"/>
    </source>
</evidence>
<feature type="compositionally biased region" description="Polar residues" evidence="1">
    <location>
        <begin position="14"/>
        <end position="23"/>
    </location>
</feature>
<dbReference type="Proteomes" id="UP001052739">
    <property type="component" value="Unassembled WGS sequence"/>
</dbReference>
<dbReference type="EMBL" id="BNDW01000025">
    <property type="protein sequence ID" value="GHI22765.1"/>
    <property type="molecule type" value="Genomic_DNA"/>
</dbReference>
<gene>
    <name evidence="2" type="ORF">Shyd_41360</name>
</gene>
<accession>A0ABQ3PCK7</accession>
<keyword evidence="3" id="KW-1185">Reference proteome</keyword>
<evidence type="ECO:0000256" key="1">
    <source>
        <dbReference type="SAM" id="MobiDB-lite"/>
    </source>
</evidence>
<evidence type="ECO:0000313" key="3">
    <source>
        <dbReference type="Proteomes" id="UP001052739"/>
    </source>
</evidence>
<organism evidence="2 3">
    <name type="scientific">Streptomyces hydrogenans</name>
    <dbReference type="NCBI Taxonomy" id="1873719"/>
    <lineage>
        <taxon>Bacteria</taxon>
        <taxon>Bacillati</taxon>
        <taxon>Actinomycetota</taxon>
        <taxon>Actinomycetes</taxon>
        <taxon>Kitasatosporales</taxon>
        <taxon>Streptomycetaceae</taxon>
        <taxon>Streptomyces</taxon>
    </lineage>
</organism>
<proteinExistence type="predicted"/>
<reference evidence="2" key="1">
    <citation type="submission" date="2024-05" db="EMBL/GenBank/DDBJ databases">
        <title>Whole genome shotgun sequence of Streptomyces hydrogenans NBRC 13475.</title>
        <authorList>
            <person name="Komaki H."/>
            <person name="Tamura T."/>
        </authorList>
    </citation>
    <scope>NUCLEOTIDE SEQUENCE</scope>
    <source>
        <strain evidence="2">NBRC 13475</strain>
    </source>
</reference>